<feature type="region of interest" description="Disordered" evidence="1">
    <location>
        <begin position="58"/>
        <end position="92"/>
    </location>
</feature>
<dbReference type="Proteomes" id="UP000095282">
    <property type="component" value="Unplaced"/>
</dbReference>
<dbReference type="AlphaFoldDB" id="A0A1I7U8W8"/>
<proteinExistence type="predicted"/>
<feature type="compositionally biased region" description="Acidic residues" evidence="1">
    <location>
        <begin position="16"/>
        <end position="28"/>
    </location>
</feature>
<feature type="compositionally biased region" description="Basic and acidic residues" evidence="1">
    <location>
        <begin position="1"/>
        <end position="14"/>
    </location>
</feature>
<evidence type="ECO:0000256" key="1">
    <source>
        <dbReference type="SAM" id="MobiDB-lite"/>
    </source>
</evidence>
<organism evidence="2 3">
    <name type="scientific">Caenorhabditis tropicalis</name>
    <dbReference type="NCBI Taxonomy" id="1561998"/>
    <lineage>
        <taxon>Eukaryota</taxon>
        <taxon>Metazoa</taxon>
        <taxon>Ecdysozoa</taxon>
        <taxon>Nematoda</taxon>
        <taxon>Chromadorea</taxon>
        <taxon>Rhabditida</taxon>
        <taxon>Rhabditina</taxon>
        <taxon>Rhabditomorpha</taxon>
        <taxon>Rhabditoidea</taxon>
        <taxon>Rhabditidae</taxon>
        <taxon>Peloderinae</taxon>
        <taxon>Caenorhabditis</taxon>
    </lineage>
</organism>
<feature type="region of interest" description="Disordered" evidence="1">
    <location>
        <begin position="1"/>
        <end position="40"/>
    </location>
</feature>
<name>A0A1I7U8W8_9PELO</name>
<evidence type="ECO:0000313" key="2">
    <source>
        <dbReference type="Proteomes" id="UP000095282"/>
    </source>
</evidence>
<accession>A0A1I7U8W8</accession>
<evidence type="ECO:0000313" key="3">
    <source>
        <dbReference type="WBParaSite" id="Csp11.Scaffold629.g16046.t1"/>
    </source>
</evidence>
<protein>
    <submittedName>
        <fullName evidence="3">Uncharacterized protein</fullName>
    </submittedName>
</protein>
<dbReference type="WBParaSite" id="Csp11.Scaffold629.g16046.t1">
    <property type="protein sequence ID" value="Csp11.Scaffold629.g16046.t1"/>
    <property type="gene ID" value="Csp11.Scaffold629.g16046"/>
</dbReference>
<sequence length="92" mass="10146">MPEIDVSDRRHLVSEQDGDCNEGFEEDVPSSGGGVASSEEEEVIRRRAILTSHCHYWDDNDNSMTIPPRIRDSTDSGDSIGSVDTISLKLIP</sequence>
<reference evidence="3" key="1">
    <citation type="submission" date="2016-11" db="UniProtKB">
        <authorList>
            <consortium name="WormBaseParasite"/>
        </authorList>
    </citation>
    <scope>IDENTIFICATION</scope>
</reference>
<dbReference type="eggNOG" id="KOG1482">
    <property type="taxonomic scope" value="Eukaryota"/>
</dbReference>
<feature type="compositionally biased region" description="Polar residues" evidence="1">
    <location>
        <begin position="76"/>
        <end position="85"/>
    </location>
</feature>
<keyword evidence="2" id="KW-1185">Reference proteome</keyword>